<organism evidence="2">
    <name type="scientific">freshwater metagenome</name>
    <dbReference type="NCBI Taxonomy" id="449393"/>
    <lineage>
        <taxon>unclassified sequences</taxon>
        <taxon>metagenomes</taxon>
        <taxon>ecological metagenomes</taxon>
    </lineage>
</organism>
<dbReference type="InterPro" id="IPR001296">
    <property type="entry name" value="Glyco_trans_1"/>
</dbReference>
<gene>
    <name evidence="2" type="ORF">UFOPK2158_00397</name>
</gene>
<sequence length="184" mass="20707">MQNRKSFAFLMVGTLEPRKGHQAVLDAFERLWERGRRHTLTIVGRPGWLTEKLQKRIREHPQLGLRLFFLDKADDEQLWREYITADALIANSEAEGYGLPLIEAAAVGLPILARRIEPFVEIAGDHAFYLDSGDADSVVDSIIEWCSLASAGTNPDSRAIHVNNWTTVAEEVLEFLGRHDSGAR</sequence>
<protein>
    <submittedName>
        <fullName evidence="2">Unannotated protein</fullName>
    </submittedName>
</protein>
<name>A0A6J6JN70_9ZZZZ</name>
<dbReference type="EMBL" id="CAEZVY010000028">
    <property type="protein sequence ID" value="CAB4638857.1"/>
    <property type="molecule type" value="Genomic_DNA"/>
</dbReference>
<evidence type="ECO:0000259" key="1">
    <source>
        <dbReference type="Pfam" id="PF00534"/>
    </source>
</evidence>
<dbReference type="PANTHER" id="PTHR46401:SF9">
    <property type="entry name" value="MANNOSYLTRANSFERASE A"/>
    <property type="match status" value="1"/>
</dbReference>
<dbReference type="AlphaFoldDB" id="A0A6J6JN70"/>
<accession>A0A6J6JN70</accession>
<proteinExistence type="predicted"/>
<dbReference type="GO" id="GO:0016757">
    <property type="term" value="F:glycosyltransferase activity"/>
    <property type="evidence" value="ECO:0007669"/>
    <property type="project" value="InterPro"/>
</dbReference>
<evidence type="ECO:0000313" key="2">
    <source>
        <dbReference type="EMBL" id="CAB4638857.1"/>
    </source>
</evidence>
<feature type="domain" description="Glycosyl transferase family 1" evidence="1">
    <location>
        <begin position="5"/>
        <end position="148"/>
    </location>
</feature>
<dbReference type="Gene3D" id="3.40.50.2000">
    <property type="entry name" value="Glycogen Phosphorylase B"/>
    <property type="match status" value="1"/>
</dbReference>
<dbReference type="Pfam" id="PF00534">
    <property type="entry name" value="Glycos_transf_1"/>
    <property type="match status" value="1"/>
</dbReference>
<reference evidence="2" key="1">
    <citation type="submission" date="2020-05" db="EMBL/GenBank/DDBJ databases">
        <authorList>
            <person name="Chiriac C."/>
            <person name="Salcher M."/>
            <person name="Ghai R."/>
            <person name="Kavagutti S V."/>
        </authorList>
    </citation>
    <scope>NUCLEOTIDE SEQUENCE</scope>
</reference>
<dbReference type="PANTHER" id="PTHR46401">
    <property type="entry name" value="GLYCOSYLTRANSFERASE WBBK-RELATED"/>
    <property type="match status" value="1"/>
</dbReference>
<dbReference type="SUPFAM" id="SSF53756">
    <property type="entry name" value="UDP-Glycosyltransferase/glycogen phosphorylase"/>
    <property type="match status" value="1"/>
</dbReference>